<comment type="subunit">
    <text evidence="17">Homotetramer.</text>
</comment>
<keyword evidence="6 17" id="KW-0547">Nucleotide-binding</keyword>
<dbReference type="HAMAP" id="MF_01966">
    <property type="entry name" value="NADHX_epimerase"/>
    <property type="match status" value="1"/>
</dbReference>
<evidence type="ECO:0000313" key="23">
    <source>
        <dbReference type="Proteomes" id="UP001060414"/>
    </source>
</evidence>
<keyword evidence="11 18" id="KW-0413">Isomerase</keyword>
<dbReference type="Gene3D" id="3.40.1190.20">
    <property type="match status" value="1"/>
</dbReference>
<comment type="catalytic activity">
    <reaction evidence="2 18 19">
        <text>(6R)-NADPHX = (6S)-NADPHX</text>
        <dbReference type="Rhea" id="RHEA:32227"/>
        <dbReference type="ChEBI" id="CHEBI:64076"/>
        <dbReference type="ChEBI" id="CHEBI:64077"/>
        <dbReference type="EC" id="5.1.99.6"/>
    </reaction>
</comment>
<evidence type="ECO:0000313" key="22">
    <source>
        <dbReference type="EMBL" id="UWZ79014.1"/>
    </source>
</evidence>
<feature type="binding site" evidence="18">
    <location>
        <position position="60"/>
    </location>
    <ligand>
        <name>K(+)</name>
        <dbReference type="ChEBI" id="CHEBI:29103"/>
    </ligand>
</feature>
<comment type="function">
    <text evidence="17">Catalyzes the dehydration of the S-form of NAD(P)HX at the expense of ADP, which is converted to AMP. Together with NAD(P)HX epimerase, which catalyzes the epimerization of the S- and R-forms, the enzyme allows the repair of both epimers of NAD(P)HX, a damaged form of NAD(P)H that is a result of enzymatic or heat-dependent hydration.</text>
</comment>
<dbReference type="PIRSF" id="PIRSF017184">
    <property type="entry name" value="Nnr"/>
    <property type="match status" value="1"/>
</dbReference>
<evidence type="ECO:0000256" key="6">
    <source>
        <dbReference type="ARBA" id="ARBA00022741"/>
    </source>
</evidence>
<feature type="binding site" evidence="18">
    <location>
        <position position="167"/>
    </location>
    <ligand>
        <name>K(+)</name>
        <dbReference type="ChEBI" id="CHEBI:29103"/>
    </ligand>
</feature>
<keyword evidence="10 17" id="KW-0520">NAD</keyword>
<evidence type="ECO:0000256" key="15">
    <source>
        <dbReference type="ARBA" id="ARBA00048238"/>
    </source>
</evidence>
<feature type="binding site" evidence="18">
    <location>
        <position position="164"/>
    </location>
    <ligand>
        <name>(6S)-NADPHX</name>
        <dbReference type="ChEBI" id="CHEBI:64076"/>
    </ligand>
</feature>
<keyword evidence="13" id="KW-0511">Multifunctional enzyme</keyword>
<comment type="similarity">
    <text evidence="3 19">In the N-terminal section; belongs to the NnrE/AIBP family.</text>
</comment>
<keyword evidence="7 17" id="KW-0067">ATP-binding</keyword>
<comment type="similarity">
    <text evidence="18">Belongs to the NnrE/AIBP family.</text>
</comment>
<feature type="domain" description="YjeF C-terminal" evidence="20">
    <location>
        <begin position="231"/>
        <end position="514"/>
    </location>
</feature>
<evidence type="ECO:0000256" key="19">
    <source>
        <dbReference type="PIRNR" id="PIRNR017184"/>
    </source>
</evidence>
<sequence>MRVLSAQQMREVDRRTIEDIGIPGAVLMENAGRGAAARIAARYADVFPGPVLVLAGKGNNGGDGFVIARCLLEQGWQVSTLALAERSAYSGDAALNLEVLLRLSDAVGFACDETQLGSALAAGGNPRLVVDALFGTGLSSAVRGHFAAAIAWLNAQSAAVVAVDIPSGVHADNGCVLGCAVQASLTLTFARPKIGHLVYPGAGLVGALEVVEIGIPAALVEACRPHNLWVDDEAARRLLPPRPAGGHKGTFGHLLVMGGSTGKSGAAALAADGAVRGGAGLVTLGCPAQLHDILEIKLTEPMTVPLPQVDGGLSLQALESLLALSQDKQALALGPGLGQGEETGALVRRLVRDCPLPQVIDADGLNALAGHLEIFSAREPGTTVLTPHPGEMARLAGVAVADVQQDRVAFARAFAEAHGVVLVLKGARSLTATPDGRLYINASGNPGMASGGMGDVLTGLIGAFLAQGVEAGAAAALAVYLHGRAADRLALRLGNAGLAATDLLREIPAARHELS</sequence>
<evidence type="ECO:0000256" key="13">
    <source>
        <dbReference type="ARBA" id="ARBA00023268"/>
    </source>
</evidence>
<evidence type="ECO:0000256" key="18">
    <source>
        <dbReference type="HAMAP-Rule" id="MF_01966"/>
    </source>
</evidence>
<evidence type="ECO:0000256" key="4">
    <source>
        <dbReference type="ARBA" id="ARBA00009524"/>
    </source>
</evidence>
<dbReference type="InterPro" id="IPR029056">
    <property type="entry name" value="Ribokinase-like"/>
</dbReference>
<feature type="binding site" evidence="18">
    <location>
        <begin position="135"/>
        <end position="141"/>
    </location>
    <ligand>
        <name>(6S)-NADPHX</name>
        <dbReference type="ChEBI" id="CHEBI:64076"/>
    </ligand>
</feature>
<evidence type="ECO:0000256" key="17">
    <source>
        <dbReference type="HAMAP-Rule" id="MF_01965"/>
    </source>
</evidence>
<gene>
    <name evidence="18" type="primary">nnrE</name>
    <name evidence="17" type="synonym">nnrD</name>
    <name evidence="22" type="ORF">L9S41_15215</name>
</gene>
<evidence type="ECO:0000259" key="21">
    <source>
        <dbReference type="PROSITE" id="PS51385"/>
    </source>
</evidence>
<comment type="caution">
    <text evidence="18">Lacks conserved residue(s) required for the propagation of feature annotation.</text>
</comment>
<dbReference type="PANTHER" id="PTHR12592:SF0">
    <property type="entry name" value="ATP-DEPENDENT (S)-NAD(P)H-HYDRATE DEHYDRATASE"/>
    <property type="match status" value="1"/>
</dbReference>
<dbReference type="InterPro" id="IPR036652">
    <property type="entry name" value="YjeF_N_dom_sf"/>
</dbReference>
<comment type="cofactor">
    <cofactor evidence="17">
        <name>Mg(2+)</name>
        <dbReference type="ChEBI" id="CHEBI:18420"/>
    </cofactor>
</comment>
<dbReference type="PANTHER" id="PTHR12592">
    <property type="entry name" value="ATP-DEPENDENT (S)-NAD(P)H-HYDRATE DEHYDRATASE FAMILY MEMBER"/>
    <property type="match status" value="1"/>
</dbReference>
<feature type="binding site" evidence="17">
    <location>
        <position position="388"/>
    </location>
    <ligand>
        <name>(6S)-NADPHX</name>
        <dbReference type="ChEBI" id="CHEBI:64076"/>
    </ligand>
</feature>
<dbReference type="HAMAP" id="MF_01965">
    <property type="entry name" value="NADHX_dehydratase"/>
    <property type="match status" value="1"/>
</dbReference>
<dbReference type="Pfam" id="PF03853">
    <property type="entry name" value="YjeF_N"/>
    <property type="match status" value="1"/>
</dbReference>
<dbReference type="EC" id="5.1.99.6" evidence="19"/>
<feature type="domain" description="YjeF N-terminal" evidence="21">
    <location>
        <begin position="9"/>
        <end position="221"/>
    </location>
</feature>
<evidence type="ECO:0000256" key="1">
    <source>
        <dbReference type="ARBA" id="ARBA00000013"/>
    </source>
</evidence>
<evidence type="ECO:0000256" key="2">
    <source>
        <dbReference type="ARBA" id="ARBA00000909"/>
    </source>
</evidence>
<dbReference type="NCBIfam" id="TIGR00196">
    <property type="entry name" value="yjeF_cterm"/>
    <property type="match status" value="1"/>
</dbReference>
<proteinExistence type="inferred from homology"/>
<dbReference type="NCBIfam" id="TIGR00197">
    <property type="entry name" value="yjeF_nterm"/>
    <property type="match status" value="1"/>
</dbReference>
<comment type="similarity">
    <text evidence="17">Belongs to the NnrD/CARKD family.</text>
</comment>
<evidence type="ECO:0000256" key="5">
    <source>
        <dbReference type="ARBA" id="ARBA00022723"/>
    </source>
</evidence>
<evidence type="ECO:0000256" key="7">
    <source>
        <dbReference type="ARBA" id="ARBA00022840"/>
    </source>
</evidence>
<dbReference type="EMBL" id="CP092109">
    <property type="protein sequence ID" value="UWZ79014.1"/>
    <property type="molecule type" value="Genomic_DNA"/>
</dbReference>
<evidence type="ECO:0000259" key="20">
    <source>
        <dbReference type="PROSITE" id="PS51383"/>
    </source>
</evidence>
<dbReference type="InterPro" id="IPR017953">
    <property type="entry name" value="Carbohydrate_kinase_pred_CS"/>
</dbReference>
<dbReference type="SUPFAM" id="SSF64153">
    <property type="entry name" value="YjeF N-terminal domain-like"/>
    <property type="match status" value="1"/>
</dbReference>
<dbReference type="SUPFAM" id="SSF53613">
    <property type="entry name" value="Ribokinase-like"/>
    <property type="match status" value="1"/>
</dbReference>
<feature type="binding site" evidence="17">
    <location>
        <position position="336"/>
    </location>
    <ligand>
        <name>(6S)-NADPHX</name>
        <dbReference type="ChEBI" id="CHEBI:64076"/>
    </ligand>
</feature>
<feature type="binding site" evidence="18">
    <location>
        <position position="131"/>
    </location>
    <ligand>
        <name>K(+)</name>
        <dbReference type="ChEBI" id="CHEBI:29103"/>
    </ligand>
</feature>
<evidence type="ECO:0000256" key="9">
    <source>
        <dbReference type="ARBA" id="ARBA00022958"/>
    </source>
</evidence>
<dbReference type="CDD" id="cd01171">
    <property type="entry name" value="YXKO-related"/>
    <property type="match status" value="1"/>
</dbReference>
<dbReference type="PROSITE" id="PS51385">
    <property type="entry name" value="YJEF_N"/>
    <property type="match status" value="1"/>
</dbReference>
<dbReference type="RefSeq" id="WP_260747369.1">
    <property type="nucleotide sequence ID" value="NZ_CP092109.1"/>
</dbReference>
<comment type="catalytic activity">
    <reaction evidence="16 17 19">
        <text>(6S)-NADPHX + ADP = AMP + phosphate + NADPH + H(+)</text>
        <dbReference type="Rhea" id="RHEA:32235"/>
        <dbReference type="ChEBI" id="CHEBI:15378"/>
        <dbReference type="ChEBI" id="CHEBI:43474"/>
        <dbReference type="ChEBI" id="CHEBI:57783"/>
        <dbReference type="ChEBI" id="CHEBI:64076"/>
        <dbReference type="ChEBI" id="CHEBI:456215"/>
        <dbReference type="ChEBI" id="CHEBI:456216"/>
        <dbReference type="EC" id="4.2.1.136"/>
    </reaction>
</comment>
<comment type="function">
    <text evidence="18">Catalyzes the epimerization of the S- and R-forms of NAD(P)HX, a damaged form of NAD(P)H that is a result of enzymatic or heat-dependent hydration. This is a prerequisite for the S-specific NAD(P)H-hydrate dehydratase to allow the repair of both epimers of NAD(P)HX.</text>
</comment>
<accession>A0ABY5ZJE9</accession>
<reference evidence="22" key="1">
    <citation type="journal article" date="2022" name="Environ. Microbiol.">
        <title>Geoalkalibacter halelectricus SAP #1 sp. nov. possessing extracellular electron transfer and mineral#reducing capabilities from a haloalkaline environment.</title>
        <authorList>
            <person name="Yadav S."/>
            <person name="Singh R."/>
            <person name="Sundharam S.S."/>
            <person name="Chaudhary S."/>
            <person name="Krishnamurthi S."/>
            <person name="Patil S.A."/>
        </authorList>
    </citation>
    <scope>NUCLEOTIDE SEQUENCE</scope>
    <source>
        <strain evidence="22">SAP-1</strain>
    </source>
</reference>
<evidence type="ECO:0000256" key="12">
    <source>
        <dbReference type="ARBA" id="ARBA00023239"/>
    </source>
</evidence>
<dbReference type="InterPro" id="IPR004443">
    <property type="entry name" value="YjeF_N_dom"/>
</dbReference>
<comment type="function">
    <text evidence="14 19">Bifunctional enzyme that catalyzes the epimerization of the S- and R-forms of NAD(P)HX and the dehydration of the S-form of NAD(P)HX at the expense of ADP, which is converted to AMP. This allows the repair of both epimers of NAD(P)HX, a damaged form of NAD(P)H that is a result of enzymatic or heat-dependent hydration.</text>
</comment>
<feature type="binding site" evidence="17">
    <location>
        <begin position="425"/>
        <end position="429"/>
    </location>
    <ligand>
        <name>AMP</name>
        <dbReference type="ChEBI" id="CHEBI:456215"/>
    </ligand>
</feature>
<comment type="catalytic activity">
    <reaction evidence="1 18 19">
        <text>(6R)-NADHX = (6S)-NADHX</text>
        <dbReference type="Rhea" id="RHEA:32215"/>
        <dbReference type="ChEBI" id="CHEBI:64074"/>
        <dbReference type="ChEBI" id="CHEBI:64075"/>
        <dbReference type="EC" id="5.1.99.6"/>
    </reaction>
</comment>
<protein>
    <recommendedName>
        <fullName evidence="19">Bifunctional NAD(P)H-hydrate repair enzyme</fullName>
    </recommendedName>
    <alternativeName>
        <fullName evidence="19">Nicotinamide nucleotide repair protein</fullName>
    </alternativeName>
    <domain>
        <recommendedName>
            <fullName evidence="19">ADP-dependent (S)-NAD(P)H-hydrate dehydratase</fullName>
            <ecNumber evidence="19">4.2.1.136</ecNumber>
        </recommendedName>
        <alternativeName>
            <fullName evidence="19">ADP-dependent NAD(P)HX dehydratase</fullName>
        </alternativeName>
    </domain>
    <domain>
        <recommendedName>
            <fullName evidence="19">NAD(P)H-hydrate epimerase</fullName>
            <ecNumber evidence="19">5.1.99.6</ecNumber>
        </recommendedName>
    </domain>
</protein>
<evidence type="ECO:0000256" key="10">
    <source>
        <dbReference type="ARBA" id="ARBA00023027"/>
    </source>
</evidence>
<dbReference type="EC" id="4.2.1.136" evidence="19"/>
<comment type="similarity">
    <text evidence="4 19">In the C-terminal section; belongs to the NnrD/CARKD family.</text>
</comment>
<dbReference type="PROSITE" id="PS51383">
    <property type="entry name" value="YJEF_C_3"/>
    <property type="match status" value="1"/>
</dbReference>
<evidence type="ECO:0000256" key="16">
    <source>
        <dbReference type="ARBA" id="ARBA00049209"/>
    </source>
</evidence>
<feature type="binding site" evidence="17">
    <location>
        <position position="455"/>
    </location>
    <ligand>
        <name>(6S)-NADPHX</name>
        <dbReference type="ChEBI" id="CHEBI:64076"/>
    </ligand>
</feature>
<evidence type="ECO:0000256" key="8">
    <source>
        <dbReference type="ARBA" id="ARBA00022857"/>
    </source>
</evidence>
<keyword evidence="9 18" id="KW-0630">Potassium</keyword>
<dbReference type="InterPro" id="IPR000631">
    <property type="entry name" value="CARKD"/>
</dbReference>
<keyword evidence="8 17" id="KW-0521">NADP</keyword>
<organism evidence="22 23">
    <name type="scientific">Geoalkalibacter halelectricus</name>
    <dbReference type="NCBI Taxonomy" id="2847045"/>
    <lineage>
        <taxon>Bacteria</taxon>
        <taxon>Pseudomonadati</taxon>
        <taxon>Thermodesulfobacteriota</taxon>
        <taxon>Desulfuromonadia</taxon>
        <taxon>Desulfuromonadales</taxon>
        <taxon>Geoalkalibacteraceae</taxon>
        <taxon>Geoalkalibacter</taxon>
    </lineage>
</organism>
<name>A0ABY5ZJE9_9BACT</name>
<evidence type="ECO:0000256" key="14">
    <source>
        <dbReference type="ARBA" id="ARBA00025153"/>
    </source>
</evidence>
<dbReference type="Pfam" id="PF01256">
    <property type="entry name" value="Carb_kinase"/>
    <property type="match status" value="1"/>
</dbReference>
<keyword evidence="12 17" id="KW-0456">Lyase</keyword>
<dbReference type="Gene3D" id="3.40.50.10260">
    <property type="entry name" value="YjeF N-terminal domain"/>
    <property type="match status" value="1"/>
</dbReference>
<dbReference type="PROSITE" id="PS01050">
    <property type="entry name" value="YJEF_C_2"/>
    <property type="match status" value="1"/>
</dbReference>
<feature type="binding site" evidence="17">
    <location>
        <position position="454"/>
    </location>
    <ligand>
        <name>AMP</name>
        <dbReference type="ChEBI" id="CHEBI:456215"/>
    </ligand>
</feature>
<evidence type="ECO:0000256" key="11">
    <source>
        <dbReference type="ARBA" id="ARBA00023235"/>
    </source>
</evidence>
<feature type="binding site" evidence="18">
    <location>
        <begin position="59"/>
        <end position="63"/>
    </location>
    <ligand>
        <name>(6S)-NADPHX</name>
        <dbReference type="ChEBI" id="CHEBI:64076"/>
    </ligand>
</feature>
<feature type="binding site" evidence="17">
    <location>
        <position position="266"/>
    </location>
    <ligand>
        <name>(6S)-NADPHX</name>
        <dbReference type="ChEBI" id="CHEBI:64076"/>
    </ligand>
</feature>
<comment type="catalytic activity">
    <reaction evidence="15 17 19">
        <text>(6S)-NADHX + ADP = AMP + phosphate + NADH + H(+)</text>
        <dbReference type="Rhea" id="RHEA:32223"/>
        <dbReference type="ChEBI" id="CHEBI:15378"/>
        <dbReference type="ChEBI" id="CHEBI:43474"/>
        <dbReference type="ChEBI" id="CHEBI:57945"/>
        <dbReference type="ChEBI" id="CHEBI:64074"/>
        <dbReference type="ChEBI" id="CHEBI:456215"/>
        <dbReference type="ChEBI" id="CHEBI:456216"/>
        <dbReference type="EC" id="4.2.1.136"/>
    </reaction>
</comment>
<dbReference type="InterPro" id="IPR030677">
    <property type="entry name" value="Nnr"/>
</dbReference>
<evidence type="ECO:0000256" key="3">
    <source>
        <dbReference type="ARBA" id="ARBA00006001"/>
    </source>
</evidence>
<dbReference type="Proteomes" id="UP001060414">
    <property type="component" value="Chromosome"/>
</dbReference>
<comment type="cofactor">
    <cofactor evidence="18 19">
        <name>K(+)</name>
        <dbReference type="ChEBI" id="CHEBI:29103"/>
    </cofactor>
    <text evidence="18 19">Binds 1 potassium ion per subunit.</text>
</comment>
<keyword evidence="23" id="KW-1185">Reference proteome</keyword>
<keyword evidence="5 18" id="KW-0479">Metal-binding</keyword>